<evidence type="ECO:0000256" key="11">
    <source>
        <dbReference type="ARBA" id="ARBA00023033"/>
    </source>
</evidence>
<evidence type="ECO:0000256" key="2">
    <source>
        <dbReference type="ARBA" id="ARBA00004174"/>
    </source>
</evidence>
<dbReference type="PRINTS" id="PR00385">
    <property type="entry name" value="P450"/>
</dbReference>
<feature type="binding site" description="axial binding residue" evidence="13">
    <location>
        <position position="455"/>
    </location>
    <ligand>
        <name>heme</name>
        <dbReference type="ChEBI" id="CHEBI:30413"/>
    </ligand>
    <ligandPart>
        <name>Fe</name>
        <dbReference type="ChEBI" id="CHEBI:18248"/>
    </ligandPart>
</feature>
<name>A0A226E9V8_FOLCA</name>
<dbReference type="GO" id="GO:0004497">
    <property type="term" value="F:monooxygenase activity"/>
    <property type="evidence" value="ECO:0007669"/>
    <property type="project" value="UniProtKB-KW"/>
</dbReference>
<dbReference type="InterPro" id="IPR017972">
    <property type="entry name" value="Cyt_P450_CS"/>
</dbReference>
<keyword evidence="15" id="KW-1133">Transmembrane helix</keyword>
<reference evidence="16 17" key="1">
    <citation type="submission" date="2015-12" db="EMBL/GenBank/DDBJ databases">
        <title>The genome of Folsomia candida.</title>
        <authorList>
            <person name="Faddeeva A."/>
            <person name="Derks M.F."/>
            <person name="Anvar Y."/>
            <person name="Smit S."/>
            <person name="Van Straalen N."/>
            <person name="Roelofs D."/>
        </authorList>
    </citation>
    <scope>NUCLEOTIDE SEQUENCE [LARGE SCALE GENOMIC DNA]</scope>
    <source>
        <strain evidence="16 17">VU population</strain>
        <tissue evidence="16">Whole body</tissue>
    </source>
</reference>
<dbReference type="GO" id="GO:0005506">
    <property type="term" value="F:iron ion binding"/>
    <property type="evidence" value="ECO:0007669"/>
    <property type="project" value="InterPro"/>
</dbReference>
<dbReference type="GO" id="GO:0005789">
    <property type="term" value="C:endoplasmic reticulum membrane"/>
    <property type="evidence" value="ECO:0007669"/>
    <property type="project" value="UniProtKB-SubCell"/>
</dbReference>
<proteinExistence type="inferred from homology"/>
<organism evidence="16 17">
    <name type="scientific">Folsomia candida</name>
    <name type="common">Springtail</name>
    <dbReference type="NCBI Taxonomy" id="158441"/>
    <lineage>
        <taxon>Eukaryota</taxon>
        <taxon>Metazoa</taxon>
        <taxon>Ecdysozoa</taxon>
        <taxon>Arthropoda</taxon>
        <taxon>Hexapoda</taxon>
        <taxon>Collembola</taxon>
        <taxon>Entomobryomorpha</taxon>
        <taxon>Isotomoidea</taxon>
        <taxon>Isotomidae</taxon>
        <taxon>Proisotominae</taxon>
        <taxon>Folsomia</taxon>
    </lineage>
</organism>
<dbReference type="Gene3D" id="1.10.630.10">
    <property type="entry name" value="Cytochrome P450"/>
    <property type="match status" value="1"/>
</dbReference>
<evidence type="ECO:0000256" key="4">
    <source>
        <dbReference type="ARBA" id="ARBA00010617"/>
    </source>
</evidence>
<evidence type="ECO:0000256" key="1">
    <source>
        <dbReference type="ARBA" id="ARBA00001971"/>
    </source>
</evidence>
<comment type="similarity">
    <text evidence="4 14">Belongs to the cytochrome P450 family.</text>
</comment>
<evidence type="ECO:0000256" key="14">
    <source>
        <dbReference type="RuleBase" id="RU000461"/>
    </source>
</evidence>
<evidence type="ECO:0000256" key="3">
    <source>
        <dbReference type="ARBA" id="ARBA00004406"/>
    </source>
</evidence>
<dbReference type="GO" id="GO:0016705">
    <property type="term" value="F:oxidoreductase activity, acting on paired donors, with incorporation or reduction of molecular oxygen"/>
    <property type="evidence" value="ECO:0007669"/>
    <property type="project" value="InterPro"/>
</dbReference>
<keyword evidence="5 13" id="KW-0349">Heme</keyword>
<evidence type="ECO:0000256" key="8">
    <source>
        <dbReference type="ARBA" id="ARBA00022848"/>
    </source>
</evidence>
<evidence type="ECO:0000313" key="16">
    <source>
        <dbReference type="EMBL" id="OXA53904.1"/>
    </source>
</evidence>
<dbReference type="PRINTS" id="PR00463">
    <property type="entry name" value="EP450I"/>
</dbReference>
<comment type="cofactor">
    <cofactor evidence="1 13">
        <name>heme</name>
        <dbReference type="ChEBI" id="CHEBI:30413"/>
    </cofactor>
</comment>
<comment type="caution">
    <text evidence="16">The sequence shown here is derived from an EMBL/GenBank/DDBJ whole genome shotgun (WGS) entry which is preliminary data.</text>
</comment>
<evidence type="ECO:0000256" key="9">
    <source>
        <dbReference type="ARBA" id="ARBA00023002"/>
    </source>
</evidence>
<comment type="subcellular location">
    <subcellularLocation>
        <location evidence="3">Endoplasmic reticulum membrane</location>
        <topology evidence="3">Peripheral membrane protein</topology>
    </subcellularLocation>
    <subcellularLocation>
        <location evidence="2">Microsome membrane</location>
        <topology evidence="2">Peripheral membrane protein</topology>
    </subcellularLocation>
</comment>
<dbReference type="PANTHER" id="PTHR24292">
    <property type="entry name" value="CYTOCHROME P450"/>
    <property type="match status" value="1"/>
</dbReference>
<evidence type="ECO:0000256" key="13">
    <source>
        <dbReference type="PIRSR" id="PIRSR602401-1"/>
    </source>
</evidence>
<keyword evidence="7" id="KW-0256">Endoplasmic reticulum</keyword>
<evidence type="ECO:0000256" key="10">
    <source>
        <dbReference type="ARBA" id="ARBA00023004"/>
    </source>
</evidence>
<dbReference type="InterPro" id="IPR002401">
    <property type="entry name" value="Cyt_P450_E_grp-I"/>
</dbReference>
<evidence type="ECO:0000256" key="5">
    <source>
        <dbReference type="ARBA" id="ARBA00022617"/>
    </source>
</evidence>
<dbReference type="STRING" id="158441.A0A226E9V8"/>
<dbReference type="OMA" id="WAMWELV"/>
<dbReference type="Proteomes" id="UP000198287">
    <property type="component" value="Unassembled WGS sequence"/>
</dbReference>
<keyword evidence="10 13" id="KW-0408">Iron</keyword>
<dbReference type="FunFam" id="1.10.630.10:FF:000182">
    <property type="entry name" value="Cytochrome P450 3A4"/>
    <property type="match status" value="1"/>
</dbReference>
<dbReference type="Pfam" id="PF00067">
    <property type="entry name" value="p450"/>
    <property type="match status" value="1"/>
</dbReference>
<accession>A0A226E9V8</accession>
<dbReference type="CDD" id="cd11056">
    <property type="entry name" value="CYP6-like"/>
    <property type="match status" value="1"/>
</dbReference>
<protein>
    <submittedName>
        <fullName evidence="16">Cytochrome P450 3A12</fullName>
    </submittedName>
</protein>
<dbReference type="InterPro" id="IPR050476">
    <property type="entry name" value="Insect_CytP450_Detox"/>
</dbReference>
<keyword evidence="15" id="KW-0812">Transmembrane</keyword>
<evidence type="ECO:0000256" key="6">
    <source>
        <dbReference type="ARBA" id="ARBA00022723"/>
    </source>
</evidence>
<dbReference type="GO" id="GO:0020037">
    <property type="term" value="F:heme binding"/>
    <property type="evidence" value="ECO:0007669"/>
    <property type="project" value="InterPro"/>
</dbReference>
<keyword evidence="6 13" id="KW-0479">Metal-binding</keyword>
<keyword evidence="11 14" id="KW-0503">Monooxygenase</keyword>
<sequence>MALGDKINTLFSIYFIFPLAKVYLYLIRNPKTREYFESNGILYLGDVSVDYVKNFIDGISGTKYWMKVYNRIKQANADLAGCAMAGYNFVLPRNPSLIKAILVKDASHFGRVDTLLSLKGDYFVSKSLIFAQGEAWKKTRAKFESAFTPSKIKQNFDQVNQFGKNLVAYLNRELDRGTKAGINFGLAAHKYTLDVAGSTTLNLNTGSLQTRGPSHIEQVWGKFFVSFDNFWNWWKPGFIQWFPRIATYFKITLVDKEIVQFYRHVAKGEMNNSNENEVGDKNNFVQLVHSTWQELYGRHVDRPDEEEWIAANLFGMTVPGYQTTPTLISMCAYVLALHQDVQDKLRDEVNATFESNGGEFNYAAVSQMSYVDMVINETLRMHSPVGLLGRMCTKEYPVPGTKYVIKVGDIILISLYGLHYDEEYHENPQVFNPERFSGVNKDFTFLPFSQGLKSCIGIWMVMMQTKMALCHVLRNFRLTPSPDTLIPMKFVNSQVPVMDPEKVFVNCTKIE</sequence>
<dbReference type="InterPro" id="IPR036396">
    <property type="entry name" value="Cyt_P450_sf"/>
</dbReference>
<dbReference type="AlphaFoldDB" id="A0A226E9V8"/>
<evidence type="ECO:0000313" key="17">
    <source>
        <dbReference type="Proteomes" id="UP000198287"/>
    </source>
</evidence>
<keyword evidence="8" id="KW-0492">Microsome</keyword>
<keyword evidence="9 14" id="KW-0560">Oxidoreductase</keyword>
<evidence type="ECO:0000256" key="15">
    <source>
        <dbReference type="SAM" id="Phobius"/>
    </source>
</evidence>
<evidence type="ECO:0000256" key="12">
    <source>
        <dbReference type="ARBA" id="ARBA00023136"/>
    </source>
</evidence>
<keyword evidence="17" id="KW-1185">Reference proteome</keyword>
<keyword evidence="12 15" id="KW-0472">Membrane</keyword>
<dbReference type="PROSITE" id="PS00086">
    <property type="entry name" value="CYTOCHROME_P450"/>
    <property type="match status" value="1"/>
</dbReference>
<dbReference type="EMBL" id="LNIX01000005">
    <property type="protein sequence ID" value="OXA53904.1"/>
    <property type="molecule type" value="Genomic_DNA"/>
</dbReference>
<gene>
    <name evidence="16" type="ORF">Fcan01_10407</name>
</gene>
<evidence type="ECO:0000256" key="7">
    <source>
        <dbReference type="ARBA" id="ARBA00022824"/>
    </source>
</evidence>
<dbReference type="OrthoDB" id="2789670at2759"/>
<dbReference type="SUPFAM" id="SSF48264">
    <property type="entry name" value="Cytochrome P450"/>
    <property type="match status" value="1"/>
</dbReference>
<dbReference type="PANTHER" id="PTHR24292:SF54">
    <property type="entry name" value="CYP9F3-RELATED"/>
    <property type="match status" value="1"/>
</dbReference>
<dbReference type="InterPro" id="IPR001128">
    <property type="entry name" value="Cyt_P450"/>
</dbReference>
<feature type="transmembrane region" description="Helical" evidence="15">
    <location>
        <begin position="7"/>
        <end position="26"/>
    </location>
</feature>